<dbReference type="InterPro" id="IPR003593">
    <property type="entry name" value="AAA+_ATPase"/>
</dbReference>
<evidence type="ECO:0000313" key="6">
    <source>
        <dbReference type="Proteomes" id="UP000638353"/>
    </source>
</evidence>
<gene>
    <name evidence="5" type="ORF">GCM10010334_10840</name>
</gene>
<feature type="domain" description="ABC transporter" evidence="4">
    <location>
        <begin position="76"/>
        <end position="318"/>
    </location>
</feature>
<dbReference type="GO" id="GO:0005524">
    <property type="term" value="F:ATP binding"/>
    <property type="evidence" value="ECO:0007669"/>
    <property type="project" value="UniProtKB-KW"/>
</dbReference>
<dbReference type="GO" id="GO:0016887">
    <property type="term" value="F:ATP hydrolysis activity"/>
    <property type="evidence" value="ECO:0007669"/>
    <property type="project" value="InterPro"/>
</dbReference>
<dbReference type="AlphaFoldDB" id="A0A919C7Q0"/>
<keyword evidence="2 5" id="KW-0067">ATP-binding</keyword>
<protein>
    <submittedName>
        <fullName evidence="5">ABC transporter ATP-binding protein</fullName>
    </submittedName>
</protein>
<dbReference type="InterPro" id="IPR003439">
    <property type="entry name" value="ABC_transporter-like_ATP-bd"/>
</dbReference>
<dbReference type="Pfam" id="PF00005">
    <property type="entry name" value="ABC_tran"/>
    <property type="match status" value="2"/>
</dbReference>
<dbReference type="CDD" id="cd03221">
    <property type="entry name" value="ABCF_EF-3"/>
    <property type="match status" value="1"/>
</dbReference>
<evidence type="ECO:0000259" key="4">
    <source>
        <dbReference type="PROSITE" id="PS50893"/>
    </source>
</evidence>
<keyword evidence="1" id="KW-0547">Nucleotide-binding</keyword>
<dbReference type="PANTHER" id="PTHR42855">
    <property type="entry name" value="ABC TRANSPORTER ATP-BINDING SUBUNIT"/>
    <property type="match status" value="1"/>
</dbReference>
<dbReference type="InterPro" id="IPR051309">
    <property type="entry name" value="ABCF_ATPase"/>
</dbReference>
<accession>A0A919C7Q0</accession>
<dbReference type="EMBL" id="BMVC01000002">
    <property type="protein sequence ID" value="GHC82534.1"/>
    <property type="molecule type" value="Genomic_DNA"/>
</dbReference>
<dbReference type="PROSITE" id="PS50893">
    <property type="entry name" value="ABC_TRANSPORTER_2"/>
    <property type="match status" value="1"/>
</dbReference>
<feature type="region of interest" description="Disordered" evidence="3">
    <location>
        <begin position="1"/>
        <end position="23"/>
    </location>
</feature>
<dbReference type="SMART" id="SM00382">
    <property type="entry name" value="AAA"/>
    <property type="match status" value="2"/>
</dbReference>
<dbReference type="PANTHER" id="PTHR42855:SF1">
    <property type="entry name" value="ABC TRANSPORTER DOMAIN-CONTAINING PROTEIN"/>
    <property type="match status" value="1"/>
</dbReference>
<dbReference type="InterPro" id="IPR017871">
    <property type="entry name" value="ABC_transporter-like_CS"/>
</dbReference>
<evidence type="ECO:0000256" key="1">
    <source>
        <dbReference type="ARBA" id="ARBA00022741"/>
    </source>
</evidence>
<proteinExistence type="predicted"/>
<name>A0A919C7Q0_9ACTN</name>
<reference evidence="5" key="1">
    <citation type="journal article" date="2014" name="Int. J. Syst. Evol. Microbiol.">
        <title>Complete genome sequence of Corynebacterium casei LMG S-19264T (=DSM 44701T), isolated from a smear-ripened cheese.</title>
        <authorList>
            <consortium name="US DOE Joint Genome Institute (JGI-PGF)"/>
            <person name="Walter F."/>
            <person name="Albersmeier A."/>
            <person name="Kalinowski J."/>
            <person name="Ruckert C."/>
        </authorList>
    </citation>
    <scope>NUCLEOTIDE SEQUENCE</scope>
    <source>
        <strain evidence="5">JCM 4637</strain>
    </source>
</reference>
<dbReference type="FunFam" id="3.40.50.300:FF:000011">
    <property type="entry name" value="Putative ABC transporter ATP-binding component"/>
    <property type="match status" value="1"/>
</dbReference>
<evidence type="ECO:0000256" key="2">
    <source>
        <dbReference type="ARBA" id="ARBA00022840"/>
    </source>
</evidence>
<dbReference type="Gene3D" id="3.40.50.300">
    <property type="entry name" value="P-loop containing nucleotide triphosphate hydrolases"/>
    <property type="match status" value="2"/>
</dbReference>
<reference evidence="5" key="2">
    <citation type="submission" date="2020-09" db="EMBL/GenBank/DDBJ databases">
        <authorList>
            <person name="Sun Q."/>
            <person name="Ohkuma M."/>
        </authorList>
    </citation>
    <scope>NUCLEOTIDE SEQUENCE</scope>
    <source>
        <strain evidence="5">JCM 4637</strain>
    </source>
</reference>
<dbReference type="SUPFAM" id="SSF52540">
    <property type="entry name" value="P-loop containing nucleoside triphosphate hydrolases"/>
    <property type="match status" value="2"/>
</dbReference>
<organism evidence="5 6">
    <name type="scientific">Streptomyces finlayi</name>
    <dbReference type="NCBI Taxonomy" id="67296"/>
    <lineage>
        <taxon>Bacteria</taxon>
        <taxon>Bacillati</taxon>
        <taxon>Actinomycetota</taxon>
        <taxon>Actinomycetes</taxon>
        <taxon>Kitasatosporales</taxon>
        <taxon>Streptomycetaceae</taxon>
        <taxon>Streptomyces</taxon>
    </lineage>
</organism>
<sequence>MIGTARVEAFPGGPLSPPPAPGRETQRLAGAAGASYAHAIETRRSVSRRYVTRPLRKATHLFPVTGTTPATTASQLALLDVTKRYGDRTVLDRVSLTVRPGEKVGVVGDNGAGKSTLLRLVASRELPDNGSLTVTAPGGIGYLAQTLDLPGTALVGDAIDLALRDVRELERALRTTEDMEVYGDLLAAFEARGGYEADRLVDTALHHLGEREALDRARPLGTLSGGQRSRLALAATLVSSPELLLLDEPTNDLDDAAVDWLEGRLRAHRGTVVAVTHDRAFLERVTGTVLEVDADLRTVHRHGNGYAGYLAAKAAARARWARQHEEWKKELARQSALASTHATHLHAIPRKVPRGFSGAGAFRARSRAHGAMGRIRNAQERLQRLTANPVPPPPEPLAFTGRIEGQLASTNVELSDVRVRGRLAIDALTVGPGARLLVTGPNGAGKSTLLELLAGGVDPDSGTVVRPGRVGILRQNTPYAVTRDQRTVRAAQGEERAQLLVRYGLFRESDLDTPTSALSTGQRRKLELAALLDGPYDLLLLDEPTNHLSPALVEELEAALASFPGTLVVATHDRRLRAGFAGGERLELDPYRS</sequence>
<dbReference type="InterPro" id="IPR027417">
    <property type="entry name" value="P-loop_NTPase"/>
</dbReference>
<dbReference type="Proteomes" id="UP000638353">
    <property type="component" value="Unassembled WGS sequence"/>
</dbReference>
<evidence type="ECO:0000313" key="5">
    <source>
        <dbReference type="EMBL" id="GHC82534.1"/>
    </source>
</evidence>
<comment type="caution">
    <text evidence="5">The sequence shown here is derived from an EMBL/GenBank/DDBJ whole genome shotgun (WGS) entry which is preliminary data.</text>
</comment>
<evidence type="ECO:0000256" key="3">
    <source>
        <dbReference type="SAM" id="MobiDB-lite"/>
    </source>
</evidence>
<dbReference type="PROSITE" id="PS00211">
    <property type="entry name" value="ABC_TRANSPORTER_1"/>
    <property type="match status" value="1"/>
</dbReference>